<evidence type="ECO:0000256" key="1">
    <source>
        <dbReference type="ARBA" id="ARBA00011975"/>
    </source>
</evidence>
<keyword evidence="4 7" id="KW-0949">S-adenosyl-L-methionine</keyword>
<reference evidence="9 10" key="1">
    <citation type="submission" date="2010-12" db="EMBL/GenBank/DDBJ databases">
        <title>Complete sequence of Desulfurispirillum indicum S5.</title>
        <authorList>
            <consortium name="US DOE Joint Genome Institute"/>
            <person name="Lucas S."/>
            <person name="Copeland A."/>
            <person name="Lapidus A."/>
            <person name="Cheng J.-F."/>
            <person name="Goodwin L."/>
            <person name="Pitluck S."/>
            <person name="Chertkov O."/>
            <person name="Held B."/>
            <person name="Detter J.C."/>
            <person name="Han C."/>
            <person name="Tapia R."/>
            <person name="Land M."/>
            <person name="Hauser L."/>
            <person name="Kyrpides N."/>
            <person name="Ivanova N."/>
            <person name="Mikhailova N."/>
            <person name="Haggblom M."/>
            <person name="Rauschenbach I."/>
            <person name="Bini E."/>
            <person name="Woyke T."/>
        </authorList>
    </citation>
    <scope>NUCLEOTIDE SEQUENCE [LARGE SCALE GENOMIC DNA]</scope>
    <source>
        <strain evidence="10">ATCC BAA-1389 / DSM 22839 / S5</strain>
    </source>
</reference>
<dbReference type="HOGENOM" id="CLU_075548_0_0_0"/>
<proteinExistence type="inferred from homology"/>
<keyword evidence="3 7" id="KW-0808">Transferase</keyword>
<dbReference type="GO" id="GO:0003677">
    <property type="term" value="F:DNA binding"/>
    <property type="evidence" value="ECO:0007669"/>
    <property type="project" value="TreeGrafter"/>
</dbReference>
<dbReference type="Gene3D" id="3.40.50.150">
    <property type="entry name" value="Vaccinia Virus protein VP39"/>
    <property type="match status" value="1"/>
</dbReference>
<evidence type="ECO:0000256" key="8">
    <source>
        <dbReference type="RuleBase" id="RU000416"/>
    </source>
</evidence>
<evidence type="ECO:0000256" key="6">
    <source>
        <dbReference type="ARBA" id="ARBA00047422"/>
    </source>
</evidence>
<dbReference type="OrthoDB" id="9813719at2"/>
<feature type="active site" evidence="7">
    <location>
        <position position="72"/>
    </location>
</feature>
<dbReference type="AlphaFoldDB" id="E6W6T7"/>
<protein>
    <recommendedName>
        <fullName evidence="1">DNA (cytosine-5-)-methyltransferase</fullName>
        <ecNumber evidence="1">2.1.1.37</ecNumber>
    </recommendedName>
</protein>
<comment type="similarity">
    <text evidence="7 8">Belongs to the class I-like SAM-binding methyltransferase superfamily. C5-methyltransferase family.</text>
</comment>
<dbReference type="GO" id="GO:0032259">
    <property type="term" value="P:methylation"/>
    <property type="evidence" value="ECO:0007669"/>
    <property type="project" value="UniProtKB-KW"/>
</dbReference>
<dbReference type="EC" id="2.1.1.37" evidence="1"/>
<evidence type="ECO:0000256" key="4">
    <source>
        <dbReference type="ARBA" id="ARBA00022691"/>
    </source>
</evidence>
<dbReference type="InterPro" id="IPR050390">
    <property type="entry name" value="C5-Methyltransferase"/>
</dbReference>
<name>E6W6T7_DESIS</name>
<keyword evidence="5" id="KW-0680">Restriction system</keyword>
<dbReference type="Gene3D" id="3.90.120.10">
    <property type="entry name" value="DNA Methylase, subunit A, domain 2"/>
    <property type="match status" value="1"/>
</dbReference>
<dbReference type="SUPFAM" id="SSF53335">
    <property type="entry name" value="S-adenosyl-L-methionine-dependent methyltransferases"/>
    <property type="match status" value="1"/>
</dbReference>
<dbReference type="PRINTS" id="PR00105">
    <property type="entry name" value="C5METTRFRASE"/>
</dbReference>
<evidence type="ECO:0000256" key="2">
    <source>
        <dbReference type="ARBA" id="ARBA00022603"/>
    </source>
</evidence>
<comment type="catalytic activity">
    <reaction evidence="6">
        <text>a 2'-deoxycytidine in DNA + S-adenosyl-L-methionine = a 5-methyl-2'-deoxycytidine in DNA + S-adenosyl-L-homocysteine + H(+)</text>
        <dbReference type="Rhea" id="RHEA:13681"/>
        <dbReference type="Rhea" id="RHEA-COMP:11369"/>
        <dbReference type="Rhea" id="RHEA-COMP:11370"/>
        <dbReference type="ChEBI" id="CHEBI:15378"/>
        <dbReference type="ChEBI" id="CHEBI:57856"/>
        <dbReference type="ChEBI" id="CHEBI:59789"/>
        <dbReference type="ChEBI" id="CHEBI:85452"/>
        <dbReference type="ChEBI" id="CHEBI:85454"/>
        <dbReference type="EC" id="2.1.1.37"/>
    </reaction>
</comment>
<dbReference type="InParanoid" id="E6W6T7"/>
<dbReference type="InterPro" id="IPR029063">
    <property type="entry name" value="SAM-dependent_MTases_sf"/>
</dbReference>
<evidence type="ECO:0000313" key="10">
    <source>
        <dbReference type="Proteomes" id="UP000002572"/>
    </source>
</evidence>
<dbReference type="PROSITE" id="PS51679">
    <property type="entry name" value="SAM_MT_C5"/>
    <property type="match status" value="1"/>
</dbReference>
<dbReference type="PANTHER" id="PTHR10629:SF52">
    <property type="entry name" value="DNA (CYTOSINE-5)-METHYLTRANSFERASE 1"/>
    <property type="match status" value="1"/>
</dbReference>
<organism evidence="9 10">
    <name type="scientific">Desulfurispirillum indicum (strain ATCC BAA-1389 / DSM 22839 / S5)</name>
    <dbReference type="NCBI Taxonomy" id="653733"/>
    <lineage>
        <taxon>Bacteria</taxon>
        <taxon>Pseudomonadati</taxon>
        <taxon>Chrysiogenota</taxon>
        <taxon>Chrysiogenia</taxon>
        <taxon>Chrysiogenales</taxon>
        <taxon>Chrysiogenaceae</taxon>
        <taxon>Desulfurispirillum</taxon>
    </lineage>
</organism>
<dbReference type="GO" id="GO:0044027">
    <property type="term" value="P:negative regulation of gene expression via chromosomal CpG island methylation"/>
    <property type="evidence" value="ECO:0007669"/>
    <property type="project" value="TreeGrafter"/>
</dbReference>
<evidence type="ECO:0000256" key="5">
    <source>
        <dbReference type="ARBA" id="ARBA00022747"/>
    </source>
</evidence>
<dbReference type="eggNOG" id="COG0270">
    <property type="taxonomic scope" value="Bacteria"/>
</dbReference>
<keyword evidence="2 7" id="KW-0489">Methyltransferase</keyword>
<sequence length="306" mass="33634">MNAIDLFAGLGGWSTGARMAGIHILWAANHWPEAVKWHAKNHPDTAHACQDLHQANWEQVPSHDILLASPCCQGHSRARGKDNGNPKHDASRSTAWAVVSAAEFHRPPFVIVENVPEFMQWTLYPAWASAMNALGYQLAPHVIDCADLGVPQNRIRLFLVCTRSRVPLHLKFPSKNHQPASSFIDFSAGNWSPILRPTRAAATLARVANGRREYGERFVMPYYKSGSGLTGRSLNRPIGTITTIDRWAVVDGERMRMLTADECLAAQSFPADIARPKSHRLTVHLAGNAVPPLAASNILKALTRAA</sequence>
<dbReference type="Pfam" id="PF00145">
    <property type="entry name" value="DNA_methylase"/>
    <property type="match status" value="1"/>
</dbReference>
<dbReference type="NCBIfam" id="TIGR00675">
    <property type="entry name" value="dcm"/>
    <property type="match status" value="1"/>
</dbReference>
<dbReference type="PANTHER" id="PTHR10629">
    <property type="entry name" value="CYTOSINE-SPECIFIC METHYLTRANSFERASE"/>
    <property type="match status" value="1"/>
</dbReference>
<dbReference type="STRING" id="653733.Selin_1446"/>
<evidence type="ECO:0000256" key="3">
    <source>
        <dbReference type="ARBA" id="ARBA00022679"/>
    </source>
</evidence>
<dbReference type="InterPro" id="IPR001525">
    <property type="entry name" value="C5_MeTfrase"/>
</dbReference>
<gene>
    <name evidence="9" type="ordered locus">Selin_1446</name>
</gene>
<dbReference type="REBASE" id="31606">
    <property type="entry name" value="M.Din5ORF1446P"/>
</dbReference>
<dbReference type="EMBL" id="CP002432">
    <property type="protein sequence ID" value="ADU66180.1"/>
    <property type="molecule type" value="Genomic_DNA"/>
</dbReference>
<accession>E6W6T7</accession>
<dbReference type="KEGG" id="din:Selin_1446"/>
<dbReference type="GO" id="GO:0009307">
    <property type="term" value="P:DNA restriction-modification system"/>
    <property type="evidence" value="ECO:0007669"/>
    <property type="project" value="UniProtKB-KW"/>
</dbReference>
<dbReference type="GO" id="GO:0003886">
    <property type="term" value="F:DNA (cytosine-5-)-methyltransferase activity"/>
    <property type="evidence" value="ECO:0007669"/>
    <property type="project" value="UniProtKB-EC"/>
</dbReference>
<dbReference type="RefSeq" id="WP_013506061.1">
    <property type="nucleotide sequence ID" value="NC_014836.1"/>
</dbReference>
<dbReference type="Proteomes" id="UP000002572">
    <property type="component" value="Chromosome"/>
</dbReference>
<keyword evidence="10" id="KW-1185">Reference proteome</keyword>
<evidence type="ECO:0000313" key="9">
    <source>
        <dbReference type="EMBL" id="ADU66180.1"/>
    </source>
</evidence>
<evidence type="ECO:0000256" key="7">
    <source>
        <dbReference type="PROSITE-ProRule" id="PRU01016"/>
    </source>
</evidence>